<protein>
    <submittedName>
        <fullName evidence="1">Uncharacterized protein</fullName>
    </submittedName>
</protein>
<proteinExistence type="predicted"/>
<dbReference type="EMBL" id="HBIZ01029572">
    <property type="protein sequence ID" value="CAE0766207.1"/>
    <property type="molecule type" value="Transcribed_RNA"/>
</dbReference>
<dbReference type="AlphaFoldDB" id="A0A7S4BI96"/>
<name>A0A7S4BI96_CHRCT</name>
<reference evidence="1" key="1">
    <citation type="submission" date="2021-01" db="EMBL/GenBank/DDBJ databases">
        <authorList>
            <person name="Corre E."/>
            <person name="Pelletier E."/>
            <person name="Niang G."/>
            <person name="Scheremetjew M."/>
            <person name="Finn R."/>
            <person name="Kale V."/>
            <person name="Holt S."/>
            <person name="Cochrane G."/>
            <person name="Meng A."/>
            <person name="Brown T."/>
            <person name="Cohen L."/>
        </authorList>
    </citation>
    <scope>NUCLEOTIDE SEQUENCE</scope>
    <source>
        <strain evidence="1">CCMP645</strain>
    </source>
</reference>
<organism evidence="1">
    <name type="scientific">Chrysotila carterae</name>
    <name type="common">Marine alga</name>
    <name type="synonym">Syracosphaera carterae</name>
    <dbReference type="NCBI Taxonomy" id="13221"/>
    <lineage>
        <taxon>Eukaryota</taxon>
        <taxon>Haptista</taxon>
        <taxon>Haptophyta</taxon>
        <taxon>Prymnesiophyceae</taxon>
        <taxon>Isochrysidales</taxon>
        <taxon>Isochrysidaceae</taxon>
        <taxon>Chrysotila</taxon>
    </lineage>
</organism>
<evidence type="ECO:0000313" key="1">
    <source>
        <dbReference type="EMBL" id="CAE0766207.1"/>
    </source>
</evidence>
<sequence>MAERDALVKICGGEDMAARVERVWEEMMEKKRIDLSGQRMTDEDFGFLLKGLHMFSRTSGYQTERIKPFPITELDFSGAPLPALQHSSPTSLHARSCLHHPHRCYFINLYANSADSAHVKAACELKWRHCLLI</sequence>
<accession>A0A7S4BI96</accession>
<gene>
    <name evidence="1" type="ORF">PCAR00345_LOCUS18819</name>
</gene>